<name>A0A5B9QX90_9BACT</name>
<gene>
    <name evidence="4" type="ORF">UC8_05380</name>
</gene>
<evidence type="ECO:0000256" key="3">
    <source>
        <dbReference type="SAM" id="Phobius"/>
    </source>
</evidence>
<dbReference type="InterPro" id="IPR045584">
    <property type="entry name" value="Pilin-like"/>
</dbReference>
<keyword evidence="3" id="KW-0472">Membrane</keyword>
<dbReference type="NCBIfam" id="TIGR02532">
    <property type="entry name" value="IV_pilin_GFxxxE"/>
    <property type="match status" value="1"/>
</dbReference>
<dbReference type="KEGG" id="rul:UC8_05380"/>
<dbReference type="Proteomes" id="UP000325286">
    <property type="component" value="Chromosome"/>
</dbReference>
<dbReference type="PRINTS" id="PR00813">
    <property type="entry name" value="BCTERIALGSPG"/>
</dbReference>
<organism evidence="4 5">
    <name type="scientific">Roseimaritima ulvae</name>
    <dbReference type="NCBI Taxonomy" id="980254"/>
    <lineage>
        <taxon>Bacteria</taxon>
        <taxon>Pseudomonadati</taxon>
        <taxon>Planctomycetota</taxon>
        <taxon>Planctomycetia</taxon>
        <taxon>Pirellulales</taxon>
        <taxon>Pirellulaceae</taxon>
        <taxon>Roseimaritima</taxon>
    </lineage>
</organism>
<dbReference type="AlphaFoldDB" id="A0A5B9QX90"/>
<proteinExistence type="predicted"/>
<feature type="compositionally biased region" description="Basic residues" evidence="2">
    <location>
        <begin position="1"/>
        <end position="10"/>
    </location>
</feature>
<dbReference type="GO" id="GO:0015628">
    <property type="term" value="P:protein secretion by the type II secretion system"/>
    <property type="evidence" value="ECO:0007669"/>
    <property type="project" value="InterPro"/>
</dbReference>
<evidence type="ECO:0008006" key="6">
    <source>
        <dbReference type="Google" id="ProtNLM"/>
    </source>
</evidence>
<evidence type="ECO:0000313" key="5">
    <source>
        <dbReference type="Proteomes" id="UP000325286"/>
    </source>
</evidence>
<dbReference type="InterPro" id="IPR012902">
    <property type="entry name" value="N_methyl_site"/>
</dbReference>
<dbReference type="InterPro" id="IPR000983">
    <property type="entry name" value="Bac_GSPG_pilin"/>
</dbReference>
<dbReference type="GO" id="GO:0015627">
    <property type="term" value="C:type II protein secretion system complex"/>
    <property type="evidence" value="ECO:0007669"/>
    <property type="project" value="InterPro"/>
</dbReference>
<keyword evidence="3" id="KW-1133">Transmembrane helix</keyword>
<dbReference type="Gene3D" id="3.30.700.10">
    <property type="entry name" value="Glycoprotein, Type 4 Pilin"/>
    <property type="match status" value="1"/>
</dbReference>
<dbReference type="Pfam" id="PF07963">
    <property type="entry name" value="N_methyl"/>
    <property type="match status" value="1"/>
</dbReference>
<dbReference type="OrthoDB" id="279742at2"/>
<sequence>MRNSHSRSYRRQTVDPSAADPTHALASVATSHARRRGLTLVEVLTVMVVLSILLSMSVSPLRQTVEQTHADIAGAGLRSLYNAQRFYWLEHRSYADSIVELRDAGLIDADYLTATEAATAPPSVRYQYEIVSADASGFVARAVRRGSGDWSGNYQIDQTGAMSGAVSNAAATTTLTPGF</sequence>
<protein>
    <recommendedName>
        <fullName evidence="6">Type II secretion system protein G</fullName>
    </recommendedName>
</protein>
<feature type="transmembrane region" description="Helical" evidence="3">
    <location>
        <begin position="37"/>
        <end position="58"/>
    </location>
</feature>
<keyword evidence="1" id="KW-0488">Methylation</keyword>
<dbReference type="EMBL" id="CP042914">
    <property type="protein sequence ID" value="QEG38581.1"/>
    <property type="molecule type" value="Genomic_DNA"/>
</dbReference>
<dbReference type="PROSITE" id="PS00409">
    <property type="entry name" value="PROKAR_NTER_METHYL"/>
    <property type="match status" value="1"/>
</dbReference>
<evidence type="ECO:0000256" key="2">
    <source>
        <dbReference type="SAM" id="MobiDB-lite"/>
    </source>
</evidence>
<dbReference type="SUPFAM" id="SSF54523">
    <property type="entry name" value="Pili subunits"/>
    <property type="match status" value="1"/>
</dbReference>
<accession>A0A5B9QX90</accession>
<reference evidence="4 5" key="1">
    <citation type="submission" date="2019-08" db="EMBL/GenBank/DDBJ databases">
        <title>Deep-cultivation of Planctomycetes and their phenomic and genomic characterization uncovers novel biology.</title>
        <authorList>
            <person name="Wiegand S."/>
            <person name="Jogler M."/>
            <person name="Boedeker C."/>
            <person name="Pinto D."/>
            <person name="Vollmers J."/>
            <person name="Rivas-Marin E."/>
            <person name="Kohn T."/>
            <person name="Peeters S.H."/>
            <person name="Heuer A."/>
            <person name="Rast P."/>
            <person name="Oberbeckmann S."/>
            <person name="Bunk B."/>
            <person name="Jeske O."/>
            <person name="Meyerdierks A."/>
            <person name="Storesund J.E."/>
            <person name="Kallscheuer N."/>
            <person name="Luecker S."/>
            <person name="Lage O.M."/>
            <person name="Pohl T."/>
            <person name="Merkel B.J."/>
            <person name="Hornburger P."/>
            <person name="Mueller R.-W."/>
            <person name="Bruemmer F."/>
            <person name="Labrenz M."/>
            <person name="Spormann A.M."/>
            <person name="Op den Camp H."/>
            <person name="Overmann J."/>
            <person name="Amann R."/>
            <person name="Jetten M.S.M."/>
            <person name="Mascher T."/>
            <person name="Medema M.H."/>
            <person name="Devos D.P."/>
            <person name="Kaster A.-K."/>
            <person name="Ovreas L."/>
            <person name="Rohde M."/>
            <person name="Galperin M.Y."/>
            <person name="Jogler C."/>
        </authorList>
    </citation>
    <scope>NUCLEOTIDE SEQUENCE [LARGE SCALE GENOMIC DNA]</scope>
    <source>
        <strain evidence="4 5">UC8</strain>
    </source>
</reference>
<feature type="region of interest" description="Disordered" evidence="2">
    <location>
        <begin position="1"/>
        <end position="22"/>
    </location>
</feature>
<keyword evidence="3" id="KW-0812">Transmembrane</keyword>
<evidence type="ECO:0000256" key="1">
    <source>
        <dbReference type="ARBA" id="ARBA00022481"/>
    </source>
</evidence>
<keyword evidence="5" id="KW-1185">Reference proteome</keyword>
<evidence type="ECO:0000313" key="4">
    <source>
        <dbReference type="EMBL" id="QEG38581.1"/>
    </source>
</evidence>
<dbReference type="RefSeq" id="WP_068141316.1">
    <property type="nucleotide sequence ID" value="NZ_CP042914.1"/>
</dbReference>